<evidence type="ECO:0000313" key="3">
    <source>
        <dbReference type="Proteomes" id="UP001457282"/>
    </source>
</evidence>
<feature type="region of interest" description="Disordered" evidence="1">
    <location>
        <begin position="84"/>
        <end position="105"/>
    </location>
</feature>
<feature type="compositionally biased region" description="Basic and acidic residues" evidence="1">
    <location>
        <begin position="85"/>
        <end position="95"/>
    </location>
</feature>
<organism evidence="2 3">
    <name type="scientific">Rubus argutus</name>
    <name type="common">Southern blackberry</name>
    <dbReference type="NCBI Taxonomy" id="59490"/>
    <lineage>
        <taxon>Eukaryota</taxon>
        <taxon>Viridiplantae</taxon>
        <taxon>Streptophyta</taxon>
        <taxon>Embryophyta</taxon>
        <taxon>Tracheophyta</taxon>
        <taxon>Spermatophyta</taxon>
        <taxon>Magnoliopsida</taxon>
        <taxon>eudicotyledons</taxon>
        <taxon>Gunneridae</taxon>
        <taxon>Pentapetalae</taxon>
        <taxon>rosids</taxon>
        <taxon>fabids</taxon>
        <taxon>Rosales</taxon>
        <taxon>Rosaceae</taxon>
        <taxon>Rosoideae</taxon>
        <taxon>Rosoideae incertae sedis</taxon>
        <taxon>Rubus</taxon>
    </lineage>
</organism>
<dbReference type="EMBL" id="JBEDUW010000003">
    <property type="protein sequence ID" value="KAK9939471.1"/>
    <property type="molecule type" value="Genomic_DNA"/>
</dbReference>
<dbReference type="AlphaFoldDB" id="A0AAW1XSU6"/>
<evidence type="ECO:0000256" key="1">
    <source>
        <dbReference type="SAM" id="MobiDB-lite"/>
    </source>
</evidence>
<proteinExistence type="predicted"/>
<keyword evidence="3" id="KW-1185">Reference proteome</keyword>
<protein>
    <submittedName>
        <fullName evidence="2">Uncharacterized protein</fullName>
    </submittedName>
</protein>
<sequence>MQYHRTQWFEGFCSAGQRTRLAVELVKHPLNELKEAVMNQLPVTASHPNLIIGVALTSNTGTKEKGLEVHDGLKKTVKTASKLDATGKPRKDYSWKAHYRQRRGQ</sequence>
<comment type="caution">
    <text evidence="2">The sequence shown here is derived from an EMBL/GenBank/DDBJ whole genome shotgun (WGS) entry which is preliminary data.</text>
</comment>
<accession>A0AAW1XSU6</accession>
<name>A0AAW1XSU6_RUBAR</name>
<dbReference type="Proteomes" id="UP001457282">
    <property type="component" value="Unassembled WGS sequence"/>
</dbReference>
<evidence type="ECO:0000313" key="2">
    <source>
        <dbReference type="EMBL" id="KAK9939471.1"/>
    </source>
</evidence>
<gene>
    <name evidence="2" type="ORF">M0R45_016166</name>
</gene>
<reference evidence="2 3" key="1">
    <citation type="journal article" date="2023" name="G3 (Bethesda)">
        <title>A chromosome-length genome assembly and annotation of blackberry (Rubus argutus, cv. 'Hillquist').</title>
        <authorList>
            <person name="Bruna T."/>
            <person name="Aryal R."/>
            <person name="Dudchenko O."/>
            <person name="Sargent D.J."/>
            <person name="Mead D."/>
            <person name="Buti M."/>
            <person name="Cavallini A."/>
            <person name="Hytonen T."/>
            <person name="Andres J."/>
            <person name="Pham M."/>
            <person name="Weisz D."/>
            <person name="Mascagni F."/>
            <person name="Usai G."/>
            <person name="Natali L."/>
            <person name="Bassil N."/>
            <person name="Fernandez G.E."/>
            <person name="Lomsadze A."/>
            <person name="Armour M."/>
            <person name="Olukolu B."/>
            <person name="Poorten T."/>
            <person name="Britton C."/>
            <person name="Davik J."/>
            <person name="Ashrafi H."/>
            <person name="Aiden E.L."/>
            <person name="Borodovsky M."/>
            <person name="Worthington M."/>
        </authorList>
    </citation>
    <scope>NUCLEOTIDE SEQUENCE [LARGE SCALE GENOMIC DNA]</scope>
    <source>
        <strain evidence="2">PI 553951</strain>
    </source>
</reference>